<comment type="caution">
    <text evidence="3">The sequence shown here is derived from an EMBL/GenBank/DDBJ whole genome shotgun (WGS) entry which is preliminary data.</text>
</comment>
<keyword evidence="2" id="KW-0472">Membrane</keyword>
<name>A0ABU9YKF5_9PROT</name>
<dbReference type="EMBL" id="JBBKTW010000004">
    <property type="protein sequence ID" value="MEN2989258.1"/>
    <property type="molecule type" value="Genomic_DNA"/>
</dbReference>
<dbReference type="InterPro" id="IPR031325">
    <property type="entry name" value="RHS_repeat"/>
</dbReference>
<evidence type="ECO:0000313" key="3">
    <source>
        <dbReference type="EMBL" id="MEN2989258.1"/>
    </source>
</evidence>
<feature type="region of interest" description="Disordered" evidence="1">
    <location>
        <begin position="934"/>
        <end position="957"/>
    </location>
</feature>
<gene>
    <name evidence="3" type="ORF">WG926_13165</name>
</gene>
<keyword evidence="2" id="KW-1133">Transmembrane helix</keyword>
<protein>
    <submittedName>
        <fullName evidence="3">RHS repeat-associated core domain-containing protein</fullName>
    </submittedName>
</protein>
<feature type="region of interest" description="Disordered" evidence="1">
    <location>
        <begin position="1535"/>
        <end position="1564"/>
    </location>
</feature>
<organism evidence="3 4">
    <name type="scientific">Tistrella arctica</name>
    <dbReference type="NCBI Taxonomy" id="3133430"/>
    <lineage>
        <taxon>Bacteria</taxon>
        <taxon>Pseudomonadati</taxon>
        <taxon>Pseudomonadota</taxon>
        <taxon>Alphaproteobacteria</taxon>
        <taxon>Geminicoccales</taxon>
        <taxon>Geminicoccaceae</taxon>
        <taxon>Tistrella</taxon>
    </lineage>
</organism>
<dbReference type="PANTHER" id="PTHR32305:SF15">
    <property type="entry name" value="PROTEIN RHSA-RELATED"/>
    <property type="match status" value="1"/>
</dbReference>
<dbReference type="InterPro" id="IPR050708">
    <property type="entry name" value="T6SS_VgrG/RHS"/>
</dbReference>
<feature type="transmembrane region" description="Helical" evidence="2">
    <location>
        <begin position="1421"/>
        <end position="1443"/>
    </location>
</feature>
<dbReference type="Gene3D" id="2.180.10.10">
    <property type="entry name" value="RHS repeat-associated core"/>
    <property type="match status" value="1"/>
</dbReference>
<dbReference type="Pfam" id="PF05593">
    <property type="entry name" value="RHS_repeat"/>
    <property type="match status" value="1"/>
</dbReference>
<feature type="region of interest" description="Disordered" evidence="1">
    <location>
        <begin position="396"/>
        <end position="417"/>
    </location>
</feature>
<proteinExistence type="predicted"/>
<dbReference type="InterPro" id="IPR006530">
    <property type="entry name" value="YD"/>
</dbReference>
<dbReference type="PANTHER" id="PTHR32305">
    <property type="match status" value="1"/>
</dbReference>
<evidence type="ECO:0000256" key="2">
    <source>
        <dbReference type="SAM" id="Phobius"/>
    </source>
</evidence>
<dbReference type="NCBIfam" id="TIGR01643">
    <property type="entry name" value="YD_repeat_2x"/>
    <property type="match status" value="1"/>
</dbReference>
<dbReference type="Proteomes" id="UP001413721">
    <property type="component" value="Unassembled WGS sequence"/>
</dbReference>
<evidence type="ECO:0000256" key="1">
    <source>
        <dbReference type="SAM" id="MobiDB-lite"/>
    </source>
</evidence>
<reference evidence="3 4" key="1">
    <citation type="submission" date="2024-03" db="EMBL/GenBank/DDBJ databases">
        <title>High-quality draft genome sequencing of Tistrella sp. BH-R2-4.</title>
        <authorList>
            <person name="Dong C."/>
        </authorList>
    </citation>
    <scope>NUCLEOTIDE SEQUENCE [LARGE SCALE GENOMIC DNA]</scope>
    <source>
        <strain evidence="3 4">BH-R2-4</strain>
    </source>
</reference>
<keyword evidence="4" id="KW-1185">Reference proteome</keyword>
<dbReference type="RefSeq" id="WP_345937492.1">
    <property type="nucleotide sequence ID" value="NZ_JBBKTW010000004.1"/>
</dbReference>
<evidence type="ECO:0000313" key="4">
    <source>
        <dbReference type="Proteomes" id="UP001413721"/>
    </source>
</evidence>
<keyword evidence="2" id="KW-0812">Transmembrane</keyword>
<feature type="transmembrane region" description="Helical" evidence="2">
    <location>
        <begin position="1347"/>
        <end position="1367"/>
    </location>
</feature>
<feature type="transmembrane region" description="Helical" evidence="2">
    <location>
        <begin position="1379"/>
        <end position="1401"/>
    </location>
</feature>
<accession>A0ABU9YKF5</accession>
<sequence length="1607" mass="169473">MTDNIYSNAFNFSSYQDGKVDMRTGQFSAVVTLVTLRPEGGGATGTRDLTLTFSTAKTTNDGYGIGWSLNVTSFDPVNLILRLATGEQYKANPLPAVGSLLTFQDLKLQNVAVRRTGSTVLTVYCADGIIETLTRPTGSGNYRTTALSFENGESLTYSYTSSGWLSRVAANQTGTLFLDASYLSGTISRVTTVATAGRRAAVGFVSQNGLLTSISMPYDASGSSGAARLYSYKKFANGMYGITQIRNPMGGVDLVTYQERALPYGNNAYLPAVQIWERQPQAGQPSIVTRYAYSPTKNFTGNPIPGGFTPGVDNLYKNSGAYEYWSEARTLDPDNGNATLAVTTTTYNKFHLMTRQVRQQGTATKTTTILYNDQPNVGFSAQPANLQIPRQVTNVYTTSGSSGSRQEVTTTTSDGYGNILSQIDPSGLRMDYDYYPVAGQSGACPAEPNGLFVRFRKTERATPAGGNGTTRQVGTVYIQVPRLDGAGYFVQPRTDTVSNGSVTNYVVGIDSGRPTTYGRLSSLTVVQDGLTTTTGFSYTTTAYDLTETRTITGADRTTSVAIRRFQPATNQLLEVQSSNGNPIVYDHDVAGRVTAETVAPGTAGQARRAYAYSFAQGGTPAQMRTTDAQGKVYATSYDGLGRMVASVEVLNGSTQRQISTTSYDRMGRKVTDTKRDEAGGTSLVLTTRYAYSDWDDVARTTNPDGSVTLSLRDRVANTMTTGTQGLNTTITSFNAFDKPVTVVQVDSNGGRIQTLTRSYDGFGRCTALTDVDGNVTQYSYDAFDRVTAMQAHPADRTAPRSVIISYAPGTSADLRTGITVNGRSLGSRGYDGVGRLVSESLGEGVTTYSYQGSATRPATKVTPRGIRQTFSYDTANDSIAAVALNGVSAASFSYIGTSGQISAANNTTATRARTYDGYQFPSTDVLTAEGTPATTRYTHSPAGRLTRLDAPTGDAETRSYDSVGRLSRISNGSCTIDHGYDGYGRLVSTTVSDGGISLSTTVTFDSYGREATRSFRVGGSMMRSVTRSYARNGNLVRRLTTDGGGGTLSDERFTYDAYSRLISYSCSGSQHPCDNLGRALAAQSYVYDAFDNLTQCTSTFTTGQSDVCTRSFGAANPTRLTAIATSNPSSYRVPVYDQSGNLVDDQAGRSFTYDGLDRLTACSTTGGYGYDAEGRLVVQTATAATPLRLHYADGSGLIAETQGDAAIRYRRDGAQTQGRSRRPSGGAATSEADLLDAAGSVIGVLGASGAPSNLLYTPYGQSGPAGVGPGTPLIDQGRIGFNGERLDAMAGLYHLGNGRRPYSPDLMMFLTPDPMAVFGGAGYNAYGYCRGDPVNLWDPSGLLSSGWSLGLAILGFVLAVALVVAAIPTGGASLSGLALVGMIGASLGVVSAELGLASAIMGVVDEKNGWDRSDTIRKLNIASLAFGVASMATSGFAAAANAYKAARTTTLTLATAEEAAGITARDIQLADLTGAAVFNSVTTNAERVAAAGGAAAKTFFGIDSRIWATGVGVSNVLLGSYFVVSGSIDLANPSGGAATSGGANGNGQTEAALRAPSGNAPASMEPYRPAVRVYEDSLASRQDYDQEFQRQAHRVRRSFSADLGMAG</sequence>
<dbReference type="InterPro" id="IPR022385">
    <property type="entry name" value="Rhs_assc_core"/>
</dbReference>
<dbReference type="NCBIfam" id="TIGR03696">
    <property type="entry name" value="Rhs_assc_core"/>
    <property type="match status" value="1"/>
</dbReference>